<dbReference type="Proteomes" id="UP000559256">
    <property type="component" value="Unassembled WGS sequence"/>
</dbReference>
<accession>A0A8H5EZ13</accession>
<organism evidence="2 3">
    <name type="scientific">Tetrapyrgos nigripes</name>
    <dbReference type="NCBI Taxonomy" id="182062"/>
    <lineage>
        <taxon>Eukaryota</taxon>
        <taxon>Fungi</taxon>
        <taxon>Dikarya</taxon>
        <taxon>Basidiomycota</taxon>
        <taxon>Agaricomycotina</taxon>
        <taxon>Agaricomycetes</taxon>
        <taxon>Agaricomycetidae</taxon>
        <taxon>Agaricales</taxon>
        <taxon>Marasmiineae</taxon>
        <taxon>Marasmiaceae</taxon>
        <taxon>Tetrapyrgos</taxon>
    </lineage>
</organism>
<dbReference type="AlphaFoldDB" id="A0A8H5EZ13"/>
<keyword evidence="3" id="KW-1185">Reference proteome</keyword>
<protein>
    <submittedName>
        <fullName evidence="2">Uncharacterized protein</fullName>
    </submittedName>
</protein>
<sequence>MLCAFLERNLTDTSVSGPYIHRQPRPSSSASFYDGLRNNRSDLDVGAMATTVLNPPEEPVAIPERPDMVQEISRHILLAAIRGAMPEGPVPPNHDRDNWGEILWESVMIPDEQGFLHPFGDPKTVNMATTRAFGQASALKDHVVQTQEKLATLPGSNVATTLTTLADIEDTIRHVEASLGGIKQAKEVECIAEVLDECRLCLRLLKIDVEKWRKEYPDMSPERISNGIVL</sequence>
<evidence type="ECO:0000256" key="1">
    <source>
        <dbReference type="SAM" id="MobiDB-lite"/>
    </source>
</evidence>
<name>A0A8H5EZ13_9AGAR</name>
<comment type="caution">
    <text evidence="2">The sequence shown here is derived from an EMBL/GenBank/DDBJ whole genome shotgun (WGS) entry which is preliminary data.</text>
</comment>
<reference evidence="2 3" key="1">
    <citation type="journal article" date="2020" name="ISME J.">
        <title>Uncovering the hidden diversity of litter-decomposition mechanisms in mushroom-forming fungi.</title>
        <authorList>
            <person name="Floudas D."/>
            <person name="Bentzer J."/>
            <person name="Ahren D."/>
            <person name="Johansson T."/>
            <person name="Persson P."/>
            <person name="Tunlid A."/>
        </authorList>
    </citation>
    <scope>NUCLEOTIDE SEQUENCE [LARGE SCALE GENOMIC DNA]</scope>
    <source>
        <strain evidence="2 3">CBS 291.85</strain>
    </source>
</reference>
<evidence type="ECO:0000313" key="2">
    <source>
        <dbReference type="EMBL" id="KAF5317609.1"/>
    </source>
</evidence>
<dbReference type="EMBL" id="JAACJM010000474">
    <property type="protein sequence ID" value="KAF5317609.1"/>
    <property type="molecule type" value="Genomic_DNA"/>
</dbReference>
<feature type="region of interest" description="Disordered" evidence="1">
    <location>
        <begin position="15"/>
        <end position="36"/>
    </location>
</feature>
<gene>
    <name evidence="2" type="ORF">D9758_018775</name>
</gene>
<evidence type="ECO:0000313" key="3">
    <source>
        <dbReference type="Proteomes" id="UP000559256"/>
    </source>
</evidence>
<proteinExistence type="predicted"/>